<evidence type="ECO:0000256" key="1">
    <source>
        <dbReference type="ARBA" id="ARBA00007074"/>
    </source>
</evidence>
<organism evidence="8 9">
    <name type="scientific">Breznakia pachnodae</name>
    <dbReference type="NCBI Taxonomy" id="265178"/>
    <lineage>
        <taxon>Bacteria</taxon>
        <taxon>Bacillati</taxon>
        <taxon>Bacillota</taxon>
        <taxon>Erysipelotrichia</taxon>
        <taxon>Erysipelotrichales</taxon>
        <taxon>Erysipelotrichaceae</taxon>
        <taxon>Breznakia</taxon>
    </lineage>
</organism>
<keyword evidence="6" id="KW-0812">Transmembrane</keyword>
<protein>
    <submittedName>
        <fullName evidence="8">Cell wall-associated NlpC family hydrolase</fullName>
    </submittedName>
</protein>
<dbReference type="InterPro" id="IPR051202">
    <property type="entry name" value="Peptidase_C40"/>
</dbReference>
<evidence type="ECO:0000256" key="5">
    <source>
        <dbReference type="SAM" id="MobiDB-lite"/>
    </source>
</evidence>
<evidence type="ECO:0000256" key="2">
    <source>
        <dbReference type="ARBA" id="ARBA00022670"/>
    </source>
</evidence>
<evidence type="ECO:0000259" key="7">
    <source>
        <dbReference type="PROSITE" id="PS51935"/>
    </source>
</evidence>
<keyword evidence="3 8" id="KW-0378">Hydrolase</keyword>
<dbReference type="PANTHER" id="PTHR47053">
    <property type="entry name" value="MUREIN DD-ENDOPEPTIDASE MEPH-RELATED"/>
    <property type="match status" value="1"/>
</dbReference>
<dbReference type="EMBL" id="JAUSUR010000004">
    <property type="protein sequence ID" value="MDQ0361494.1"/>
    <property type="molecule type" value="Genomic_DNA"/>
</dbReference>
<dbReference type="Gene3D" id="3.90.1720.10">
    <property type="entry name" value="endopeptidase domain like (from Nostoc punctiforme)"/>
    <property type="match status" value="1"/>
</dbReference>
<keyword evidence="6" id="KW-1133">Transmembrane helix</keyword>
<comment type="similarity">
    <text evidence="1">Belongs to the peptidase C40 family.</text>
</comment>
<evidence type="ECO:0000256" key="6">
    <source>
        <dbReference type="SAM" id="Phobius"/>
    </source>
</evidence>
<dbReference type="GO" id="GO:0016787">
    <property type="term" value="F:hydrolase activity"/>
    <property type="evidence" value="ECO:0007669"/>
    <property type="project" value="UniProtKB-KW"/>
</dbReference>
<feature type="domain" description="NlpC/P60" evidence="7">
    <location>
        <begin position="249"/>
        <end position="362"/>
    </location>
</feature>
<dbReference type="InterPro" id="IPR038765">
    <property type="entry name" value="Papain-like_cys_pep_sf"/>
</dbReference>
<dbReference type="Proteomes" id="UP001230220">
    <property type="component" value="Unassembled WGS sequence"/>
</dbReference>
<dbReference type="PANTHER" id="PTHR47053:SF1">
    <property type="entry name" value="MUREIN DD-ENDOPEPTIDASE MEPH-RELATED"/>
    <property type="match status" value="1"/>
</dbReference>
<sequence length="362" mass="40732">MKANKSKYIILLVSLFIIVAGISSYYIYDNYKKNEVKKSINLTFDESLVEIEYGTENFESKTLVKEIDGKIKEYPILNTMEIGKHTLIFVVEKDGQKKKFNKTIEIIDTKKPKIKMKEENPTIDIDNQYDVLSNIESVSDPVDGAIEYISKEELEKTNVKSKDRDATVSVDKVNYYTIDGAVDTNTVGDYELTVVAVDSNRNSTELKFKVTVREKEIEEKSFEQTNNTSNDNINSSVSENTQNAPVQNKGTIQDVINTALNQVGKPYVLDTNGPDSFDCDGLILFAYQQNGYSMGYSVLVSGYDIGSTDIAQAQPGDILIRGNHAMLYLGDWKIVEAKNAETGIITRSLYGLETFDQIRRVE</sequence>
<evidence type="ECO:0000256" key="4">
    <source>
        <dbReference type="ARBA" id="ARBA00022807"/>
    </source>
</evidence>
<evidence type="ECO:0000256" key="3">
    <source>
        <dbReference type="ARBA" id="ARBA00022801"/>
    </source>
</evidence>
<accession>A0ABU0E3N1</accession>
<feature type="compositionally biased region" description="Low complexity" evidence="5">
    <location>
        <begin position="226"/>
        <end position="238"/>
    </location>
</feature>
<gene>
    <name evidence="8" type="ORF">J2S15_002244</name>
</gene>
<keyword evidence="2" id="KW-0645">Protease</keyword>
<dbReference type="SUPFAM" id="SSF54001">
    <property type="entry name" value="Cysteine proteinases"/>
    <property type="match status" value="1"/>
</dbReference>
<evidence type="ECO:0000313" key="9">
    <source>
        <dbReference type="Proteomes" id="UP001230220"/>
    </source>
</evidence>
<proteinExistence type="inferred from homology"/>
<keyword evidence="6" id="KW-0472">Membrane</keyword>
<keyword evidence="4" id="KW-0788">Thiol protease</keyword>
<dbReference type="PROSITE" id="PS51935">
    <property type="entry name" value="NLPC_P60"/>
    <property type="match status" value="1"/>
</dbReference>
<dbReference type="InterPro" id="IPR000064">
    <property type="entry name" value="NLP_P60_dom"/>
</dbReference>
<comment type="caution">
    <text evidence="8">The sequence shown here is derived from an EMBL/GenBank/DDBJ whole genome shotgun (WGS) entry which is preliminary data.</text>
</comment>
<dbReference type="InterPro" id="IPR013783">
    <property type="entry name" value="Ig-like_fold"/>
</dbReference>
<name>A0ABU0E3N1_9FIRM</name>
<keyword evidence="9" id="KW-1185">Reference proteome</keyword>
<evidence type="ECO:0000313" key="8">
    <source>
        <dbReference type="EMBL" id="MDQ0361494.1"/>
    </source>
</evidence>
<reference evidence="8 9" key="1">
    <citation type="submission" date="2023-07" db="EMBL/GenBank/DDBJ databases">
        <title>Genomic Encyclopedia of Type Strains, Phase IV (KMG-IV): sequencing the most valuable type-strain genomes for metagenomic binning, comparative biology and taxonomic classification.</title>
        <authorList>
            <person name="Goeker M."/>
        </authorList>
    </citation>
    <scope>NUCLEOTIDE SEQUENCE [LARGE SCALE GENOMIC DNA]</scope>
    <source>
        <strain evidence="8 9">DSM 16784</strain>
    </source>
</reference>
<dbReference type="RefSeq" id="WP_307408272.1">
    <property type="nucleotide sequence ID" value="NZ_JAUSUR010000004.1"/>
</dbReference>
<feature type="transmembrane region" description="Helical" evidence="6">
    <location>
        <begin position="9"/>
        <end position="28"/>
    </location>
</feature>
<dbReference type="Gene3D" id="2.60.40.10">
    <property type="entry name" value="Immunoglobulins"/>
    <property type="match status" value="1"/>
</dbReference>
<dbReference type="Pfam" id="PF00877">
    <property type="entry name" value="NLPC_P60"/>
    <property type="match status" value="1"/>
</dbReference>
<feature type="region of interest" description="Disordered" evidence="5">
    <location>
        <begin position="219"/>
        <end position="244"/>
    </location>
</feature>